<comment type="caution">
    <text evidence="3">The sequence shown here is derived from an EMBL/GenBank/DDBJ whole genome shotgun (WGS) entry which is preliminary data.</text>
</comment>
<dbReference type="EMBL" id="JAPEVG010000016">
    <property type="protein sequence ID" value="KAJ8496248.1"/>
    <property type="molecule type" value="Genomic_DNA"/>
</dbReference>
<feature type="domain" description="Fungal-type protein kinase" evidence="2">
    <location>
        <begin position="220"/>
        <end position="595"/>
    </location>
</feature>
<proteinExistence type="predicted"/>
<feature type="compositionally biased region" description="Basic and acidic residues" evidence="1">
    <location>
        <begin position="733"/>
        <end position="754"/>
    </location>
</feature>
<keyword evidence="4" id="KW-1185">Reference proteome</keyword>
<dbReference type="Pfam" id="PF17667">
    <property type="entry name" value="Pkinase_fungal"/>
    <property type="match status" value="1"/>
</dbReference>
<feature type="region of interest" description="Disordered" evidence="1">
    <location>
        <begin position="721"/>
        <end position="754"/>
    </location>
</feature>
<evidence type="ECO:0000259" key="2">
    <source>
        <dbReference type="Pfam" id="PF17667"/>
    </source>
</evidence>
<dbReference type="PANTHER" id="PTHR38248:SF2">
    <property type="entry name" value="FUNK1 11"/>
    <property type="match status" value="1"/>
</dbReference>
<evidence type="ECO:0000256" key="1">
    <source>
        <dbReference type="SAM" id="MobiDB-lite"/>
    </source>
</evidence>
<dbReference type="InterPro" id="IPR040976">
    <property type="entry name" value="Pkinase_fungal"/>
</dbReference>
<protein>
    <recommendedName>
        <fullName evidence="2">Fungal-type protein kinase domain-containing protein</fullName>
    </recommendedName>
</protein>
<dbReference type="InterPro" id="IPR011009">
    <property type="entry name" value="Kinase-like_dom_sf"/>
</dbReference>
<dbReference type="PANTHER" id="PTHR38248">
    <property type="entry name" value="FUNK1 6"/>
    <property type="match status" value="1"/>
</dbReference>
<sequence>MPQSTIQGAAYDVPMALDDTLFRTDGLEPRLAMSRLRRHVSLAKTHTLGPMPVDQFLEEFLPPSSEDPEDRLPSVNAFKDVPQSADSPVRIYKPLTKALNKKTQHKGRCPGFVFVNTNERSKHPSRAGHARPDICCFTSANAELVQKADRGSRTEFGYAELFIQVAPDPTLDFFEDPGPPSGATAGDKEDDASDFFREALKTNWIAYDAAEKAFGLSVAFAAEIFARQQRTFLFSIAMSGSFARLCRWDRVGCVISRAFDIREHPEYLTEFFWRFSALSDAQRGLDTTVELASPAEEALFRDSVRQHVSDQLGVTGEELDKAVSAHYQPGRVVVMHVFECPSGSESVVHDHRFLVSRPVVSPLDLTGRGTRGYWAVQVLTGRIAFLKDTWRTLSSQLEVEGGVLGHLNDLGICNVPTLATHGDVFDVCVGSSLQLDSLRTSPVYQETWTEEYEDEPWVCTIDGAHAKLSSSIHYRLVTYTVGYSLQSLRGTEELLRAHYDVFRAMRDALAQDSRIHRDLSVGNIILVKEPGHTTRTGYLIDWEASDRVDDQGEAVHSGRAGTWAFMSIRMLRAGYELRKHTFQDDMEGLLWVALYCGLLYLPHNLSADDLTSMHTGLFARSSRFKGGKIGGEGKSVNASDRLWTRFVQFEDAHFAEWISTVMDYHRPPEGLREAYKGMWTAEKLDAYLSGFLQSHDLARDNRAVHRLSTWQYVSDVSTTSLFPPTPSLPKKRGTLDEHSDQQEEASKKARLEQV</sequence>
<evidence type="ECO:0000313" key="4">
    <source>
        <dbReference type="Proteomes" id="UP001215151"/>
    </source>
</evidence>
<name>A0AAD7XHW2_9APHY</name>
<dbReference type="Proteomes" id="UP001215151">
    <property type="component" value="Unassembled WGS sequence"/>
</dbReference>
<dbReference type="AlphaFoldDB" id="A0AAD7XHW2"/>
<gene>
    <name evidence="3" type="ORF">ONZ51_g1189</name>
</gene>
<dbReference type="Gene3D" id="1.10.510.10">
    <property type="entry name" value="Transferase(Phosphotransferase) domain 1"/>
    <property type="match status" value="1"/>
</dbReference>
<dbReference type="SUPFAM" id="SSF56112">
    <property type="entry name" value="Protein kinase-like (PK-like)"/>
    <property type="match status" value="1"/>
</dbReference>
<reference evidence="3" key="1">
    <citation type="submission" date="2022-11" db="EMBL/GenBank/DDBJ databases">
        <title>Genome Sequence of Cubamyces cubensis.</title>
        <authorList>
            <person name="Buettner E."/>
        </authorList>
    </citation>
    <scope>NUCLEOTIDE SEQUENCE</scope>
    <source>
        <strain evidence="3">MPL-01</strain>
    </source>
</reference>
<accession>A0AAD7XHW2</accession>
<organism evidence="3 4">
    <name type="scientific">Trametes cubensis</name>
    <dbReference type="NCBI Taxonomy" id="1111947"/>
    <lineage>
        <taxon>Eukaryota</taxon>
        <taxon>Fungi</taxon>
        <taxon>Dikarya</taxon>
        <taxon>Basidiomycota</taxon>
        <taxon>Agaricomycotina</taxon>
        <taxon>Agaricomycetes</taxon>
        <taxon>Polyporales</taxon>
        <taxon>Polyporaceae</taxon>
        <taxon>Trametes</taxon>
    </lineage>
</organism>
<evidence type="ECO:0000313" key="3">
    <source>
        <dbReference type="EMBL" id="KAJ8496248.1"/>
    </source>
</evidence>